<dbReference type="PROSITE" id="PS01354">
    <property type="entry name" value="HEMATOPO_REC_L_F3"/>
    <property type="match status" value="1"/>
</dbReference>
<dbReference type="InterPro" id="IPR003961">
    <property type="entry name" value="FN3_dom"/>
</dbReference>
<dbReference type="PROSITE" id="PS50853">
    <property type="entry name" value="FN3"/>
    <property type="match status" value="1"/>
</dbReference>
<evidence type="ECO:0000256" key="2">
    <source>
        <dbReference type="ARBA" id="ARBA00010890"/>
    </source>
</evidence>
<dbReference type="PANTHER" id="PTHR48483:SF2">
    <property type="entry name" value="INTERLEUKIN-27 SUBUNIT BETA"/>
    <property type="match status" value="1"/>
</dbReference>
<keyword evidence="7 13" id="KW-0472">Membrane</keyword>
<evidence type="ECO:0000256" key="6">
    <source>
        <dbReference type="ARBA" id="ARBA00022989"/>
    </source>
</evidence>
<name>A0A493TK42_ANAPP</name>
<dbReference type="InterPro" id="IPR003598">
    <property type="entry name" value="Ig_sub2"/>
</dbReference>
<proteinExistence type="inferred from homology"/>
<dbReference type="PANTHER" id="PTHR48483">
    <property type="entry name" value="INTERLEUKIN-27 SUBUNIT BETA"/>
    <property type="match status" value="1"/>
</dbReference>
<dbReference type="FunFam" id="2.60.40.10:FF:000545">
    <property type="entry name" value="Interleukin-11 receptor subunit alpha"/>
    <property type="match status" value="1"/>
</dbReference>
<reference evidence="16 17" key="1">
    <citation type="submission" date="2017-10" db="EMBL/GenBank/DDBJ databases">
        <title>A new Pekin duck reference genome.</title>
        <authorList>
            <person name="Hou Z.-C."/>
            <person name="Zhou Z.-K."/>
            <person name="Zhu F."/>
            <person name="Hou S.-S."/>
        </authorList>
    </citation>
    <scope>NUCLEOTIDE SEQUENCE [LARGE SCALE GENOMIC DNA]</scope>
</reference>
<comment type="similarity">
    <text evidence="2">Belongs to the type I cytokine receptor family. Type 3 subfamily.</text>
</comment>
<keyword evidence="6 13" id="KW-1133">Transmembrane helix</keyword>
<evidence type="ECO:0000256" key="4">
    <source>
        <dbReference type="ARBA" id="ARBA00022729"/>
    </source>
</evidence>
<evidence type="ECO:0000256" key="3">
    <source>
        <dbReference type="ARBA" id="ARBA00022692"/>
    </source>
</evidence>
<protein>
    <submittedName>
        <fullName evidence="16">Interleukin 11 receptor subunit alpha</fullName>
    </submittedName>
</protein>
<evidence type="ECO:0000259" key="15">
    <source>
        <dbReference type="PROSITE" id="PS50853"/>
    </source>
</evidence>
<evidence type="ECO:0000313" key="17">
    <source>
        <dbReference type="Proteomes" id="UP000016666"/>
    </source>
</evidence>
<gene>
    <name evidence="16" type="primary">IL11RA</name>
</gene>
<dbReference type="InterPro" id="IPR056621">
    <property type="entry name" value="FN3_IL27B_N"/>
</dbReference>
<dbReference type="InterPro" id="IPR036179">
    <property type="entry name" value="Ig-like_dom_sf"/>
</dbReference>
<evidence type="ECO:0000256" key="10">
    <source>
        <dbReference type="ARBA" id="ARBA00023180"/>
    </source>
</evidence>
<evidence type="ECO:0000313" key="16">
    <source>
        <dbReference type="Ensembl" id="ENSAPLP00000026098.1"/>
    </source>
</evidence>
<keyword evidence="3 13" id="KW-0812">Transmembrane</keyword>
<evidence type="ECO:0000256" key="9">
    <source>
        <dbReference type="ARBA" id="ARBA00023170"/>
    </source>
</evidence>
<dbReference type="Proteomes" id="UP000016666">
    <property type="component" value="Chromosome Z"/>
</dbReference>
<dbReference type="SMART" id="SM00060">
    <property type="entry name" value="FN3"/>
    <property type="match status" value="2"/>
</dbReference>
<dbReference type="InterPro" id="IPR013783">
    <property type="entry name" value="Ig-like_fold"/>
</dbReference>
<feature type="compositionally biased region" description="Polar residues" evidence="12">
    <location>
        <begin position="470"/>
        <end position="481"/>
    </location>
</feature>
<keyword evidence="11" id="KW-0393">Immunoglobulin domain</keyword>
<dbReference type="InterPro" id="IPR053073">
    <property type="entry name" value="IL11/IL27_subunit_beta"/>
</dbReference>
<dbReference type="InterPro" id="IPR003599">
    <property type="entry name" value="Ig_sub"/>
</dbReference>
<keyword evidence="8" id="KW-1015">Disulfide bond</keyword>
<dbReference type="GO" id="GO:0016020">
    <property type="term" value="C:membrane"/>
    <property type="evidence" value="ECO:0007669"/>
    <property type="project" value="UniProtKB-SubCell"/>
</dbReference>
<keyword evidence="5" id="KW-0677">Repeat</keyword>
<keyword evidence="9" id="KW-0675">Receptor</keyword>
<feature type="region of interest" description="Disordered" evidence="12">
    <location>
        <begin position="44"/>
        <end position="84"/>
    </location>
</feature>
<evidence type="ECO:0000256" key="12">
    <source>
        <dbReference type="SAM" id="MobiDB-lite"/>
    </source>
</evidence>
<feature type="domain" description="Ig-like" evidence="14">
    <location>
        <begin position="192"/>
        <end position="256"/>
    </location>
</feature>
<comment type="subcellular location">
    <subcellularLocation>
        <location evidence="1">Membrane</location>
        <topology evidence="1">Single-pass type I membrane protein</topology>
    </subcellularLocation>
</comment>
<dbReference type="PROSITE" id="PS50835">
    <property type="entry name" value="IG_LIKE"/>
    <property type="match status" value="1"/>
</dbReference>
<sequence length="565" mass="60718">MGWHGMGASLWEPGWAPGAAAGGVFGWGAGAAALSAVPLPALTQPGAPRSRGGPAAGEDLGQRGAVPAVPGAGQSPGAEPRAGCSRAWMHPRWQGCREPQGRVSSGIAFSPCLFRFKINLTFPRSGLCKHLMSRGGELPSDVFSPGFCCLQMHSPTRGLGRVMVFLAAALASASLAVPEGWGEEGVQYGQVGTDVTLSCAGARAGSPVQWRREGAAALPEGSAIHQGALVLPHASLAAAGTYSCHGEDGSLLHTVSLRLGHLPGVPFVSCRASDYENFSCSWTSSLETFLPTRYITTYRKKSLTGEEKRRNKSGHVGPCLQDPSRAGTCTVHRSEFWSSYRLNITEVNPLGSSFRLLDITMQAIIKPDPPEGLVVEPVPLAPRRLYVSWKYPASWPKEPHFQLRFRLQYRPVIHRSWSVVETVNLSEVITDAFAGLEHVVQVSAKDFLDAGNWSEWSAEARATPVRDPATTASEGTTTDASLESLAEEPSQAPNPEPINRSDPLEKMAILVSLGIFAFFILAAVLVITILIWLRVRKHSKDETKPHNFLVAATHLKALPRTQILP</sequence>
<dbReference type="GeneTree" id="ENSGT00940000160904"/>
<organism evidence="16 17">
    <name type="scientific">Anas platyrhynchos platyrhynchos</name>
    <name type="common">Northern mallard</name>
    <dbReference type="NCBI Taxonomy" id="8840"/>
    <lineage>
        <taxon>Eukaryota</taxon>
        <taxon>Metazoa</taxon>
        <taxon>Chordata</taxon>
        <taxon>Craniata</taxon>
        <taxon>Vertebrata</taxon>
        <taxon>Euteleostomi</taxon>
        <taxon>Archelosauria</taxon>
        <taxon>Archosauria</taxon>
        <taxon>Dinosauria</taxon>
        <taxon>Saurischia</taxon>
        <taxon>Theropoda</taxon>
        <taxon>Coelurosauria</taxon>
        <taxon>Aves</taxon>
        <taxon>Neognathae</taxon>
        <taxon>Galloanserae</taxon>
        <taxon>Anseriformes</taxon>
        <taxon>Anatidae</taxon>
        <taxon>Anatinae</taxon>
        <taxon>Anas</taxon>
    </lineage>
</organism>
<keyword evidence="10" id="KW-0325">Glycoprotein</keyword>
<dbReference type="Ensembl" id="ENSAPLT00000019602.1">
    <property type="protein sequence ID" value="ENSAPLP00000026098.1"/>
    <property type="gene ID" value="ENSAPLG00000005326.2"/>
</dbReference>
<dbReference type="FunFam" id="2.60.40.10:FF:000136">
    <property type="entry name" value="Ciliary neurotrophic factor receptor alpha"/>
    <property type="match status" value="1"/>
</dbReference>
<evidence type="ECO:0000256" key="13">
    <source>
        <dbReference type="SAM" id="Phobius"/>
    </source>
</evidence>
<evidence type="ECO:0000256" key="8">
    <source>
        <dbReference type="ARBA" id="ARBA00023157"/>
    </source>
</evidence>
<dbReference type="AlphaFoldDB" id="A0A493TK42"/>
<keyword evidence="4" id="KW-0732">Signal</keyword>
<dbReference type="InterPro" id="IPR007110">
    <property type="entry name" value="Ig-like_dom"/>
</dbReference>
<dbReference type="SMART" id="SM00409">
    <property type="entry name" value="IG"/>
    <property type="match status" value="1"/>
</dbReference>
<dbReference type="SMART" id="SM00408">
    <property type="entry name" value="IGc2"/>
    <property type="match status" value="1"/>
</dbReference>
<dbReference type="GO" id="GO:0004896">
    <property type="term" value="F:cytokine receptor activity"/>
    <property type="evidence" value="ECO:0007669"/>
    <property type="project" value="InterPro"/>
</dbReference>
<dbReference type="Pfam" id="PF24031">
    <property type="entry name" value="FN3_IL27B_N"/>
    <property type="match status" value="1"/>
</dbReference>
<dbReference type="Gene3D" id="2.60.40.10">
    <property type="entry name" value="Immunoglobulins"/>
    <property type="match status" value="3"/>
</dbReference>
<reference evidence="16" key="3">
    <citation type="submission" date="2025-09" db="UniProtKB">
        <authorList>
            <consortium name="Ensembl"/>
        </authorList>
    </citation>
    <scope>IDENTIFICATION</scope>
</reference>
<feature type="domain" description="Fibronectin type-III" evidence="15">
    <location>
        <begin position="369"/>
        <end position="466"/>
    </location>
</feature>
<feature type="region of interest" description="Disordered" evidence="12">
    <location>
        <begin position="459"/>
        <end position="499"/>
    </location>
</feature>
<dbReference type="InterPro" id="IPR003530">
    <property type="entry name" value="Hematopoietin_rcpt_L_F3_CS"/>
</dbReference>
<feature type="compositionally biased region" description="Low complexity" evidence="12">
    <location>
        <begin position="44"/>
        <end position="57"/>
    </location>
</feature>
<reference evidence="16" key="2">
    <citation type="submission" date="2025-08" db="UniProtKB">
        <authorList>
            <consortium name="Ensembl"/>
        </authorList>
    </citation>
    <scope>IDENTIFICATION</scope>
</reference>
<evidence type="ECO:0000256" key="5">
    <source>
        <dbReference type="ARBA" id="ARBA00022737"/>
    </source>
</evidence>
<keyword evidence="17" id="KW-1185">Reference proteome</keyword>
<evidence type="ECO:0000259" key="14">
    <source>
        <dbReference type="PROSITE" id="PS50835"/>
    </source>
</evidence>
<dbReference type="InterPro" id="IPR036116">
    <property type="entry name" value="FN3_sf"/>
</dbReference>
<evidence type="ECO:0000256" key="1">
    <source>
        <dbReference type="ARBA" id="ARBA00004479"/>
    </source>
</evidence>
<evidence type="ECO:0000256" key="7">
    <source>
        <dbReference type="ARBA" id="ARBA00023136"/>
    </source>
</evidence>
<accession>A0A493TK42</accession>
<evidence type="ECO:0000256" key="11">
    <source>
        <dbReference type="ARBA" id="ARBA00023319"/>
    </source>
</evidence>
<dbReference type="SUPFAM" id="SSF48726">
    <property type="entry name" value="Immunoglobulin"/>
    <property type="match status" value="1"/>
</dbReference>
<feature type="transmembrane region" description="Helical" evidence="13">
    <location>
        <begin position="507"/>
        <end position="533"/>
    </location>
</feature>
<dbReference type="SUPFAM" id="SSF49265">
    <property type="entry name" value="Fibronectin type III"/>
    <property type="match status" value="2"/>
</dbReference>